<gene>
    <name evidence="3" type="ORF">MW084_00280</name>
</gene>
<evidence type="ECO:0000313" key="3">
    <source>
        <dbReference type="EMBL" id="URN14610.1"/>
    </source>
</evidence>
<accession>A0ABY4T6J4</accession>
<evidence type="ECO:0000259" key="2">
    <source>
        <dbReference type="PROSITE" id="PS50943"/>
    </source>
</evidence>
<dbReference type="Pfam" id="PF13560">
    <property type="entry name" value="HTH_31"/>
    <property type="match status" value="1"/>
</dbReference>
<dbReference type="CDD" id="cd00093">
    <property type="entry name" value="HTH_XRE"/>
    <property type="match status" value="1"/>
</dbReference>
<organism evidence="3 4">
    <name type="scientific">Streptomyces sudanensis</name>
    <dbReference type="NCBI Taxonomy" id="436397"/>
    <lineage>
        <taxon>Bacteria</taxon>
        <taxon>Bacillati</taxon>
        <taxon>Actinomycetota</taxon>
        <taxon>Actinomycetes</taxon>
        <taxon>Kitasatosporales</taxon>
        <taxon>Streptomycetaceae</taxon>
        <taxon>Streptomyces</taxon>
    </lineage>
</organism>
<dbReference type="InterPro" id="IPR011990">
    <property type="entry name" value="TPR-like_helical_dom_sf"/>
</dbReference>
<proteinExistence type="predicted"/>
<evidence type="ECO:0000313" key="4">
    <source>
        <dbReference type="Proteomes" id="UP001056383"/>
    </source>
</evidence>
<dbReference type="RefSeq" id="WP_010470999.1">
    <property type="nucleotide sequence ID" value="NZ_CP095474.1"/>
</dbReference>
<name>A0ABY4T6J4_9ACTN</name>
<reference evidence="3" key="1">
    <citation type="submission" date="2022-04" db="EMBL/GenBank/DDBJ databases">
        <title>Systematic whole-genome sequencing reveals an unexpected diversity among actinomycetoma pathogens and provides insights into their antibacterial susceptibilities.</title>
        <authorList>
            <person name="Watson A.K."/>
            <person name="Kepplinger B."/>
            <person name="Bakhiet S.M."/>
            <person name="Mhmoud N.A."/>
            <person name="Chapman J."/>
            <person name="Allenby N."/>
            <person name="Mickiewicz K."/>
            <person name="Goodfellow M."/>
            <person name="Fahal A.H."/>
            <person name="Errington J."/>
        </authorList>
    </citation>
    <scope>NUCLEOTIDE SEQUENCE</scope>
    <source>
        <strain evidence="3">SD 504</strain>
    </source>
</reference>
<dbReference type="InterPro" id="IPR001387">
    <property type="entry name" value="Cro/C1-type_HTH"/>
</dbReference>
<evidence type="ECO:0000256" key="1">
    <source>
        <dbReference type="SAM" id="MobiDB-lite"/>
    </source>
</evidence>
<dbReference type="EMBL" id="CP095474">
    <property type="protein sequence ID" value="URN14610.1"/>
    <property type="molecule type" value="Genomic_DNA"/>
</dbReference>
<dbReference type="Gene3D" id="1.25.40.10">
    <property type="entry name" value="Tetratricopeptide repeat domain"/>
    <property type="match status" value="1"/>
</dbReference>
<feature type="region of interest" description="Disordered" evidence="1">
    <location>
        <begin position="1"/>
        <end position="25"/>
    </location>
</feature>
<dbReference type="Proteomes" id="UP001056383">
    <property type="component" value="Chromosome"/>
</dbReference>
<sequence length="480" mass="49811">MTVNDPDSDRPGGQGSTASTPWAEFGERLKHLRRRSGLTQRQLGQRVGYGHSLVSRWESGTREPTRGAVDALERVLNAGGALSSLVEPPPREGERTRRGGLGVGFFPPLPGGLRSGPVPASLEAGWPGVLPAGACPLHAEDACEVPAFADLLVLPGRMRAACEAGLPDAAEADLIHLLAALLGRCEQAAACAAPAASLGTVEHVLGGLVAWAGAADAAGRSAAAQLGLAAHFAQLAGRLRMHGGQGALAMAWVGHGLRWAEAGGDTGVRATLMTDLCTLARLDGDGASALAYASAIGALDARRGWITALSHMYQARGHAALGDGAETRRQADLSRRCLERLRGRDLQEAPWLAGGQGQLRMEATVAGALRDLAAVTGDRLAARSAARSAVRALEQLPDGMVPTRLLLTVRLADCHVCAGDVDAALQVAGSVVERAVAARRQTISQELKGLRSRLLGAWGGLRETREFAERLGAAAEASRG</sequence>
<dbReference type="SMART" id="SM00530">
    <property type="entry name" value="HTH_XRE"/>
    <property type="match status" value="1"/>
</dbReference>
<dbReference type="Gene3D" id="1.10.260.40">
    <property type="entry name" value="lambda repressor-like DNA-binding domains"/>
    <property type="match status" value="1"/>
</dbReference>
<feature type="domain" description="HTH cro/C1-type" evidence="2">
    <location>
        <begin position="29"/>
        <end position="82"/>
    </location>
</feature>
<dbReference type="InterPro" id="IPR010982">
    <property type="entry name" value="Lambda_DNA-bd_dom_sf"/>
</dbReference>
<dbReference type="SUPFAM" id="SSF47413">
    <property type="entry name" value="lambda repressor-like DNA-binding domains"/>
    <property type="match status" value="1"/>
</dbReference>
<dbReference type="PROSITE" id="PS50943">
    <property type="entry name" value="HTH_CROC1"/>
    <property type="match status" value="1"/>
</dbReference>
<protein>
    <submittedName>
        <fullName evidence="3">Helix-turn-helix domain-containing protein</fullName>
    </submittedName>
</protein>
<keyword evidence="4" id="KW-1185">Reference proteome</keyword>